<dbReference type="Pfam" id="PF18075">
    <property type="entry name" value="FtsX_ECD"/>
    <property type="match status" value="1"/>
</dbReference>
<dbReference type="InterPro" id="IPR004513">
    <property type="entry name" value="FtsX"/>
</dbReference>
<dbReference type="PANTHER" id="PTHR47755">
    <property type="entry name" value="CELL DIVISION PROTEIN FTSX"/>
    <property type="match status" value="1"/>
</dbReference>
<comment type="similarity">
    <text evidence="2 10">Belongs to the ABC-4 integral membrane protein family. FtsX subfamily.</text>
</comment>
<evidence type="ECO:0000256" key="10">
    <source>
        <dbReference type="PIRNR" id="PIRNR003097"/>
    </source>
</evidence>
<feature type="domain" description="FtsX extracellular" evidence="13">
    <location>
        <begin position="56"/>
        <end position="148"/>
    </location>
</feature>
<dbReference type="InterPro" id="IPR040690">
    <property type="entry name" value="FtsX_ECD"/>
</dbReference>
<organism evidence="14 15">
    <name type="scientific">Eiseniibacteriota bacterium</name>
    <dbReference type="NCBI Taxonomy" id="2212470"/>
    <lineage>
        <taxon>Bacteria</taxon>
        <taxon>Candidatus Eiseniibacteriota</taxon>
    </lineage>
</organism>
<dbReference type="PANTHER" id="PTHR47755:SF1">
    <property type="entry name" value="CELL DIVISION PROTEIN FTSX"/>
    <property type="match status" value="1"/>
</dbReference>
<feature type="transmembrane region" description="Helical" evidence="11">
    <location>
        <begin position="21"/>
        <end position="42"/>
    </location>
</feature>
<dbReference type="GO" id="GO:0005886">
    <property type="term" value="C:plasma membrane"/>
    <property type="evidence" value="ECO:0007669"/>
    <property type="project" value="UniProtKB-SubCell"/>
</dbReference>
<keyword evidence="5 10" id="KW-0132">Cell division</keyword>
<accession>A0A9D6QI92</accession>
<dbReference type="GO" id="GO:0051301">
    <property type="term" value="P:cell division"/>
    <property type="evidence" value="ECO:0007669"/>
    <property type="project" value="UniProtKB-KW"/>
</dbReference>
<dbReference type="Proteomes" id="UP000807850">
    <property type="component" value="Unassembled WGS sequence"/>
</dbReference>
<evidence type="ECO:0000313" key="15">
    <source>
        <dbReference type="Proteomes" id="UP000807850"/>
    </source>
</evidence>
<dbReference type="EMBL" id="JACQAY010000060">
    <property type="protein sequence ID" value="MBI3539047.1"/>
    <property type="molecule type" value="Genomic_DNA"/>
</dbReference>
<keyword evidence="4 10" id="KW-1003">Cell membrane</keyword>
<evidence type="ECO:0000259" key="13">
    <source>
        <dbReference type="Pfam" id="PF18075"/>
    </source>
</evidence>
<keyword evidence="7 11" id="KW-1133">Transmembrane helix</keyword>
<feature type="transmembrane region" description="Helical" evidence="11">
    <location>
        <begin position="211"/>
        <end position="236"/>
    </location>
</feature>
<evidence type="ECO:0000256" key="2">
    <source>
        <dbReference type="ARBA" id="ARBA00007379"/>
    </source>
</evidence>
<evidence type="ECO:0000256" key="9">
    <source>
        <dbReference type="ARBA" id="ARBA00023306"/>
    </source>
</evidence>
<evidence type="ECO:0000256" key="3">
    <source>
        <dbReference type="ARBA" id="ARBA00021907"/>
    </source>
</evidence>
<reference evidence="14" key="1">
    <citation type="submission" date="2020-07" db="EMBL/GenBank/DDBJ databases">
        <title>Huge and variable diversity of episymbiotic CPR bacteria and DPANN archaea in groundwater ecosystems.</title>
        <authorList>
            <person name="He C.Y."/>
            <person name="Keren R."/>
            <person name="Whittaker M."/>
            <person name="Farag I.F."/>
            <person name="Doudna J."/>
            <person name="Cate J.H.D."/>
            <person name="Banfield J.F."/>
        </authorList>
    </citation>
    <scope>NUCLEOTIDE SEQUENCE</scope>
    <source>
        <strain evidence="14">NC_groundwater_928_Pr1_S-0.2um_72_17</strain>
    </source>
</reference>
<dbReference type="Pfam" id="PF02687">
    <property type="entry name" value="FtsX"/>
    <property type="match status" value="1"/>
</dbReference>
<evidence type="ECO:0000259" key="12">
    <source>
        <dbReference type="Pfam" id="PF02687"/>
    </source>
</evidence>
<feature type="transmembrane region" description="Helical" evidence="11">
    <location>
        <begin position="167"/>
        <end position="190"/>
    </location>
</feature>
<gene>
    <name evidence="14" type="ORF">HY076_02090</name>
</gene>
<evidence type="ECO:0000256" key="7">
    <source>
        <dbReference type="ARBA" id="ARBA00022989"/>
    </source>
</evidence>
<evidence type="ECO:0000256" key="5">
    <source>
        <dbReference type="ARBA" id="ARBA00022618"/>
    </source>
</evidence>
<feature type="transmembrane region" description="Helical" evidence="11">
    <location>
        <begin position="256"/>
        <end position="276"/>
    </location>
</feature>
<proteinExistence type="inferred from homology"/>
<evidence type="ECO:0000256" key="4">
    <source>
        <dbReference type="ARBA" id="ARBA00022475"/>
    </source>
</evidence>
<dbReference type="PIRSF" id="PIRSF003097">
    <property type="entry name" value="FtsX"/>
    <property type="match status" value="1"/>
</dbReference>
<comment type="subcellular location">
    <subcellularLocation>
        <location evidence="1">Cell membrane</location>
        <topology evidence="1">Multi-pass membrane protein</topology>
    </subcellularLocation>
</comment>
<evidence type="ECO:0000256" key="6">
    <source>
        <dbReference type="ARBA" id="ARBA00022692"/>
    </source>
</evidence>
<evidence type="ECO:0000313" key="14">
    <source>
        <dbReference type="EMBL" id="MBI3539047.1"/>
    </source>
</evidence>
<keyword evidence="9 10" id="KW-0131">Cell cycle</keyword>
<feature type="domain" description="ABC3 transporter permease C-terminal" evidence="12">
    <location>
        <begin position="171"/>
        <end position="281"/>
    </location>
</feature>
<keyword evidence="8 10" id="KW-0472">Membrane</keyword>
<sequence length="285" mass="31514">MHAFYFREASRSFRQHRGLGTTAIFVLTAALALIGGFMMLSYNAQIAVTNLGDRREMIVYLRDEVTPAERQALITRLSELYGAVTYVSKEEAWEALRRQVGDPSLLDGVDENPLPASLRIRLKPALLTPEAMDAASRQVSGFPEVEDVRYGAEWVRRLHHFGNGLRLGTIAVGLIVAIAVGFVVYNTIHLTVLARRHQVEIMSRLGATDGFIAWPFVIEAVFEVGLAALLALAAVFGLQRLLDAQLIRMVFLPPVWALGFFVVAIALAWFAAWLALSRVLRSVGP</sequence>
<protein>
    <recommendedName>
        <fullName evidence="3 10">Cell division protein FtsX</fullName>
    </recommendedName>
</protein>
<name>A0A9D6QI92_UNCEI</name>
<evidence type="ECO:0000256" key="8">
    <source>
        <dbReference type="ARBA" id="ARBA00023136"/>
    </source>
</evidence>
<evidence type="ECO:0000256" key="1">
    <source>
        <dbReference type="ARBA" id="ARBA00004651"/>
    </source>
</evidence>
<comment type="caution">
    <text evidence="14">The sequence shown here is derived from an EMBL/GenBank/DDBJ whole genome shotgun (WGS) entry which is preliminary data.</text>
</comment>
<dbReference type="Gene3D" id="3.30.70.3040">
    <property type="match status" value="1"/>
</dbReference>
<keyword evidence="6 11" id="KW-0812">Transmembrane</keyword>
<evidence type="ECO:0000256" key="11">
    <source>
        <dbReference type="SAM" id="Phobius"/>
    </source>
</evidence>
<dbReference type="InterPro" id="IPR003838">
    <property type="entry name" value="ABC3_permease_C"/>
</dbReference>
<dbReference type="AlphaFoldDB" id="A0A9D6QI92"/>